<dbReference type="EMBL" id="LUCH01002326">
    <property type="protein sequence ID" value="KAF5401655.1"/>
    <property type="molecule type" value="Genomic_DNA"/>
</dbReference>
<dbReference type="OrthoDB" id="10034530at2759"/>
<comment type="caution">
    <text evidence="1">The sequence shown here is derived from an EMBL/GenBank/DDBJ whole genome shotgun (WGS) entry which is preliminary data.</text>
</comment>
<name>A0A8J4SPZ3_9TREM</name>
<organism evidence="1 2">
    <name type="scientific">Paragonimus heterotremus</name>
    <dbReference type="NCBI Taxonomy" id="100268"/>
    <lineage>
        <taxon>Eukaryota</taxon>
        <taxon>Metazoa</taxon>
        <taxon>Spiralia</taxon>
        <taxon>Lophotrochozoa</taxon>
        <taxon>Platyhelminthes</taxon>
        <taxon>Trematoda</taxon>
        <taxon>Digenea</taxon>
        <taxon>Plagiorchiida</taxon>
        <taxon>Troglotremata</taxon>
        <taxon>Troglotrematidae</taxon>
        <taxon>Paragonimus</taxon>
    </lineage>
</organism>
<dbReference type="Proteomes" id="UP000748531">
    <property type="component" value="Unassembled WGS sequence"/>
</dbReference>
<evidence type="ECO:0000313" key="2">
    <source>
        <dbReference type="Proteomes" id="UP000748531"/>
    </source>
</evidence>
<evidence type="ECO:0000313" key="1">
    <source>
        <dbReference type="EMBL" id="KAF5401655.1"/>
    </source>
</evidence>
<gene>
    <name evidence="1" type="ORF">PHET_05055</name>
</gene>
<accession>A0A8J4SPZ3</accession>
<proteinExistence type="predicted"/>
<reference evidence="1" key="1">
    <citation type="submission" date="2019-05" db="EMBL/GenBank/DDBJ databases">
        <title>Annotation for the trematode Paragonimus heterotremus.</title>
        <authorList>
            <person name="Choi Y.-J."/>
        </authorList>
    </citation>
    <scope>NUCLEOTIDE SEQUENCE</scope>
    <source>
        <strain evidence="1">LC</strain>
    </source>
</reference>
<keyword evidence="2" id="KW-1185">Reference proteome</keyword>
<protein>
    <submittedName>
        <fullName evidence="1">Uncharacterized protein</fullName>
    </submittedName>
</protein>
<sequence length="435" mass="48355">MEVQIPFGDLEKFVPLPGHSYPPNPYYITADYYYPVQQMTDGTDVESITVAMDEQRNLKSYKFTNRAAYVKGTEYRAPDFYSSQDSLIQVAVRLHPKAGKYLMPTVDRSETGVLGYALASFYKRHRTQFHYSSLDHMKKSSVPILEMGNDQYLLLGLSIDGTVGNLSNLWSGECLHDPSTADCRARGFSLSLWIKLPSISKDRSRFILSTGNSGTGVGECSIGRGVSIFTDKLSLGASVSHQYTDWMLLQDSSNIEEDGVQSTSSDEGGTTANTNGLAQPYVVSGRLNDRNRSTWLTPYMADWENSCTGGQNSPSWEMAHFAVGEVAYFNRFPEPREHKKFAGLLGISELRNFEGQIWTGAELVDSPIDHLTGAAVAIHSRPGPVYLRGKTSQVSPLQEPEIVEFQRGGGLHLNIPQWWQCKTNENFCLQLGARA</sequence>
<dbReference type="AlphaFoldDB" id="A0A8J4SPZ3"/>